<feature type="compositionally biased region" description="Low complexity" evidence="2">
    <location>
        <begin position="271"/>
        <end position="280"/>
    </location>
</feature>
<feature type="compositionally biased region" description="Low complexity" evidence="2">
    <location>
        <begin position="293"/>
        <end position="307"/>
    </location>
</feature>
<feature type="region of interest" description="Disordered" evidence="2">
    <location>
        <begin position="478"/>
        <end position="566"/>
    </location>
</feature>
<feature type="compositionally biased region" description="Low complexity" evidence="2">
    <location>
        <begin position="356"/>
        <end position="378"/>
    </location>
</feature>
<dbReference type="RefSeq" id="WP_125096068.1">
    <property type="nucleotide sequence ID" value="NZ_RRUE01000002.1"/>
</dbReference>
<feature type="region of interest" description="Disordered" evidence="2">
    <location>
        <begin position="348"/>
        <end position="422"/>
    </location>
</feature>
<dbReference type="AlphaFoldDB" id="A0A3R8LLL6"/>
<sequence>MALSNILAHLPLNLSEIAERTAYGVVLALVLLLGFALAWLIQAARRNHAVSRLIEARNREQRADMEESRLLAEDMALEQANKLAQQARSIEALKARLAQHVARARQEALTHDAQPAAHHGKHGAQPITDAPHKTRIQGAQPTADIPHETRTHGTQPSTDASHENRKHGAQPTSDTPNENRAHGTQPVTNAPHEKPAHETQPVTGESRTPDAQHVVHTQHEPQTHSPQPDTAAVPATTPTLTAAATAPATASPTMHAELPHAACQQASSADATPQTLQTPLTAPPAPASQMPDSLTGTHTTTITSPPSVTSYTSIMALQDEVPEGSSTGHTLTTADLARRAAIRANIRHAEQRARAARQAQAAQTAQAAQADQGRQASQPSHRPDDTAFHAAPDGRADGAPTQQGARGPANAFLQDEHDSRGPLTRISASAEASYAELNESMRHTTAAISNLAQTLRVAGQASQMRRALLATQAAQAVQEQGRATSAPHPATGSAHTESTYHAAGGDTPSTPSPAEMASGHAHSTTSMHGAASAHHVASANSAAHPHAAAATPADAGAPRGTSPTPAFDRHAFEVHALKQRLALELRNSREKARLLRNYEADLSRWREAHLQGETRRVSLQASVQALEAVLQETRRSWAESERELTRLRAQLRQQQAINLMNVRPAVDMSRLLATPEAARPAGTGMPTLPMLLRDRLHHAAQTFRRRTGMTGGDAPRAS</sequence>
<evidence type="ECO:0000256" key="1">
    <source>
        <dbReference type="SAM" id="Coils"/>
    </source>
</evidence>
<evidence type="ECO:0000256" key="3">
    <source>
        <dbReference type="SAM" id="Phobius"/>
    </source>
</evidence>
<accession>A0A3R8LLL6</accession>
<name>A0A3R8LLL6_9BURK</name>
<proteinExistence type="predicted"/>
<feature type="coiled-coil region" evidence="1">
    <location>
        <begin position="623"/>
        <end position="650"/>
    </location>
</feature>
<feature type="compositionally biased region" description="Basic and acidic residues" evidence="2">
    <location>
        <begin position="381"/>
        <end position="396"/>
    </location>
</feature>
<feature type="compositionally biased region" description="Low complexity" evidence="2">
    <location>
        <begin position="226"/>
        <end position="253"/>
    </location>
</feature>
<gene>
    <name evidence="4" type="ORF">EHV23_10735</name>
</gene>
<evidence type="ECO:0000313" key="4">
    <source>
        <dbReference type="EMBL" id="RRN43868.1"/>
    </source>
</evidence>
<keyword evidence="5" id="KW-1185">Reference proteome</keyword>
<keyword evidence="1" id="KW-0175">Coiled coil</keyword>
<feature type="transmembrane region" description="Helical" evidence="3">
    <location>
        <begin position="21"/>
        <end position="41"/>
    </location>
</feature>
<protein>
    <submittedName>
        <fullName evidence="4">Uncharacterized protein</fullName>
    </submittedName>
</protein>
<feature type="compositionally biased region" description="Low complexity" evidence="2">
    <location>
        <begin position="528"/>
        <end position="560"/>
    </location>
</feature>
<keyword evidence="3" id="KW-0472">Membrane</keyword>
<evidence type="ECO:0000256" key="2">
    <source>
        <dbReference type="SAM" id="MobiDB-lite"/>
    </source>
</evidence>
<dbReference type="EMBL" id="RRUE01000002">
    <property type="protein sequence ID" value="RRN43868.1"/>
    <property type="molecule type" value="Genomic_DNA"/>
</dbReference>
<comment type="caution">
    <text evidence="4">The sequence shown here is derived from an EMBL/GenBank/DDBJ whole genome shotgun (WGS) entry which is preliminary data.</text>
</comment>
<keyword evidence="3" id="KW-0812">Transmembrane</keyword>
<feature type="region of interest" description="Disordered" evidence="2">
    <location>
        <begin position="104"/>
        <end position="307"/>
    </location>
</feature>
<keyword evidence="3" id="KW-1133">Transmembrane helix</keyword>
<evidence type="ECO:0000313" key="5">
    <source>
        <dbReference type="Proteomes" id="UP000270261"/>
    </source>
</evidence>
<dbReference type="Proteomes" id="UP000270261">
    <property type="component" value="Unassembled WGS sequence"/>
</dbReference>
<organism evidence="4 5">
    <name type="scientific">Lautropia dentalis</name>
    <dbReference type="NCBI Taxonomy" id="2490857"/>
    <lineage>
        <taxon>Bacteria</taxon>
        <taxon>Pseudomonadati</taxon>
        <taxon>Pseudomonadota</taxon>
        <taxon>Betaproteobacteria</taxon>
        <taxon>Burkholderiales</taxon>
        <taxon>Burkholderiaceae</taxon>
        <taxon>Lautropia</taxon>
    </lineage>
</organism>
<reference evidence="4 5" key="1">
    <citation type="submission" date="2018-11" db="EMBL/GenBank/DDBJ databases">
        <title>Genome sequencing of Lautropia sp. KCOM 2505 (= ChDC F240).</title>
        <authorList>
            <person name="Kook J.-K."/>
            <person name="Park S.-N."/>
            <person name="Lim Y.K."/>
        </authorList>
    </citation>
    <scope>NUCLEOTIDE SEQUENCE [LARGE SCALE GENOMIC DNA]</scope>
    <source>
        <strain evidence="4 5">KCOM 2505</strain>
    </source>
</reference>